<gene>
    <name evidence="1" type="ORF">HNR53_002709</name>
</gene>
<reference evidence="1 2" key="1">
    <citation type="submission" date="2020-08" db="EMBL/GenBank/DDBJ databases">
        <title>Genomic Encyclopedia of Type Strains, Phase IV (KMG-IV): sequencing the most valuable type-strain genomes for metagenomic binning, comparative biology and taxonomic classification.</title>
        <authorList>
            <person name="Goeker M."/>
        </authorList>
    </citation>
    <scope>NUCLEOTIDE SEQUENCE [LARGE SCALE GENOMIC DNA]</scope>
    <source>
        <strain evidence="1 2">DSM 5391</strain>
    </source>
</reference>
<dbReference type="RefSeq" id="WP_184526718.1">
    <property type="nucleotide sequence ID" value="NZ_JACHGK010000009.1"/>
</dbReference>
<proteinExistence type="predicted"/>
<organism evidence="1 2">
    <name type="scientific">Bacillus benzoevorans</name>
    <dbReference type="NCBI Taxonomy" id="1456"/>
    <lineage>
        <taxon>Bacteria</taxon>
        <taxon>Bacillati</taxon>
        <taxon>Bacillota</taxon>
        <taxon>Bacilli</taxon>
        <taxon>Bacillales</taxon>
        <taxon>Bacillaceae</taxon>
        <taxon>Bacillus</taxon>
    </lineage>
</organism>
<dbReference type="AlphaFoldDB" id="A0A7X0HSH2"/>
<protein>
    <submittedName>
        <fullName evidence="1">Uncharacterized protein</fullName>
    </submittedName>
</protein>
<sequence>MSKTKPSSHIRRMVKEQAGIIESNFKANCCRNCYYQNRGKICGKHYIKTNDNEVCPYHTKLSITIYRGGTVSAK</sequence>
<comment type="caution">
    <text evidence="1">The sequence shown here is derived from an EMBL/GenBank/DDBJ whole genome shotgun (WGS) entry which is preliminary data.</text>
</comment>
<dbReference type="EMBL" id="JACHGK010000009">
    <property type="protein sequence ID" value="MBB6446059.1"/>
    <property type="molecule type" value="Genomic_DNA"/>
</dbReference>
<keyword evidence="2" id="KW-1185">Reference proteome</keyword>
<evidence type="ECO:0000313" key="1">
    <source>
        <dbReference type="EMBL" id="MBB6446059.1"/>
    </source>
</evidence>
<dbReference type="Proteomes" id="UP000531594">
    <property type="component" value="Unassembled WGS sequence"/>
</dbReference>
<accession>A0A7X0HSH2</accession>
<name>A0A7X0HSH2_9BACI</name>
<evidence type="ECO:0000313" key="2">
    <source>
        <dbReference type="Proteomes" id="UP000531594"/>
    </source>
</evidence>